<sequence length="208" mass="22999">MVKVEIEVAVKAQLLSQNISIGTKLFPNSYPSSWLSPSGLFGFGFYPKGNGYAVGIWLIGTPTNTTVWTANRDDPPISSNAYLWFTGQGWLLTTADTQKKINAEFEDQLSPVVSASLFDSGNLVIHNETHTLWESYKYPTDTILGGQYLPSGTELVSSFSSSDQSSGRFGLVVEDYFLAAYPINSTNIRYWTFTASGLNDSSEWLNCW</sequence>
<evidence type="ECO:0000259" key="3">
    <source>
        <dbReference type="PROSITE" id="PS50927"/>
    </source>
</evidence>
<keyword evidence="2" id="KW-0325">Glycoprotein</keyword>
<feature type="domain" description="Bulb-type lectin" evidence="3">
    <location>
        <begin position="16"/>
        <end position="138"/>
    </location>
</feature>
<organism evidence="4 5">
    <name type="scientific">Coffea arabica</name>
    <name type="common">Arabian coffee</name>
    <dbReference type="NCBI Taxonomy" id="13443"/>
    <lineage>
        <taxon>Eukaryota</taxon>
        <taxon>Viridiplantae</taxon>
        <taxon>Streptophyta</taxon>
        <taxon>Embryophyta</taxon>
        <taxon>Tracheophyta</taxon>
        <taxon>Spermatophyta</taxon>
        <taxon>Magnoliopsida</taxon>
        <taxon>eudicotyledons</taxon>
        <taxon>Gunneridae</taxon>
        <taxon>Pentapetalae</taxon>
        <taxon>asterids</taxon>
        <taxon>lamiids</taxon>
        <taxon>Gentianales</taxon>
        <taxon>Rubiaceae</taxon>
        <taxon>Ixoroideae</taxon>
        <taxon>Gardenieae complex</taxon>
        <taxon>Bertiereae - Coffeeae clade</taxon>
        <taxon>Coffeeae</taxon>
        <taxon>Coffea</taxon>
    </lineage>
</organism>
<evidence type="ECO:0000256" key="1">
    <source>
        <dbReference type="ARBA" id="ARBA00022729"/>
    </source>
</evidence>
<dbReference type="SMART" id="SM00108">
    <property type="entry name" value="B_lectin"/>
    <property type="match status" value="1"/>
</dbReference>
<dbReference type="GeneID" id="140011236"/>
<dbReference type="RefSeq" id="XP_071916101.1">
    <property type="nucleotide sequence ID" value="XM_072060000.1"/>
</dbReference>
<dbReference type="Proteomes" id="UP001652660">
    <property type="component" value="Chromosome 7e"/>
</dbReference>
<keyword evidence="4" id="KW-1185">Reference proteome</keyword>
<proteinExistence type="predicted"/>
<dbReference type="InterPro" id="IPR036426">
    <property type="entry name" value="Bulb-type_lectin_dom_sf"/>
</dbReference>
<name>A0ABM4V983_COFAR</name>
<protein>
    <submittedName>
        <fullName evidence="5">G-type lectin S-receptor-like serine/threonine-protein kinase LECRK1</fullName>
    </submittedName>
</protein>
<evidence type="ECO:0000313" key="5">
    <source>
        <dbReference type="RefSeq" id="XP_071916101.1"/>
    </source>
</evidence>
<dbReference type="InterPro" id="IPR001480">
    <property type="entry name" value="Bulb-type_lectin_dom"/>
</dbReference>
<evidence type="ECO:0000313" key="4">
    <source>
        <dbReference type="Proteomes" id="UP001652660"/>
    </source>
</evidence>
<dbReference type="Pfam" id="PF01453">
    <property type="entry name" value="B_lectin"/>
    <property type="match status" value="1"/>
</dbReference>
<dbReference type="PROSITE" id="PS50927">
    <property type="entry name" value="BULB_LECTIN"/>
    <property type="match status" value="1"/>
</dbReference>
<dbReference type="PANTHER" id="PTHR47976">
    <property type="entry name" value="G-TYPE LECTIN S-RECEPTOR-LIKE SERINE/THREONINE-PROTEIN KINASE SD2-5"/>
    <property type="match status" value="1"/>
</dbReference>
<evidence type="ECO:0000256" key="2">
    <source>
        <dbReference type="ARBA" id="ARBA00023180"/>
    </source>
</evidence>
<gene>
    <name evidence="5" type="primary">LOC140011236</name>
</gene>
<accession>A0ABM4V983</accession>
<reference evidence="5" key="1">
    <citation type="submission" date="2025-08" db="UniProtKB">
        <authorList>
            <consortium name="RefSeq"/>
        </authorList>
    </citation>
    <scope>IDENTIFICATION</scope>
    <source>
        <tissue evidence="5">Leaves</tissue>
    </source>
</reference>
<dbReference type="SUPFAM" id="SSF51110">
    <property type="entry name" value="alpha-D-mannose-specific plant lectins"/>
    <property type="match status" value="1"/>
</dbReference>
<dbReference type="Gene3D" id="2.90.10.10">
    <property type="entry name" value="Bulb-type lectin domain"/>
    <property type="match status" value="1"/>
</dbReference>
<dbReference type="PANTHER" id="PTHR47976:SF27">
    <property type="entry name" value="RECEPTOR-LIKE SERINE_THREONINE-PROTEIN KINASE"/>
    <property type="match status" value="1"/>
</dbReference>
<keyword evidence="1" id="KW-0732">Signal</keyword>
<dbReference type="InterPro" id="IPR051343">
    <property type="entry name" value="G-type_lectin_kinases/EP1-like"/>
</dbReference>